<dbReference type="KEGG" id="cpy:Cphy_1695"/>
<sequence length="360" mass="42634">MITISLCMIVKNEEDVLSRCLESAKDVVDEIIMVDTGSTDKTKEIAYQYTDKVYDFEWANDFSLARNYSFSKATKEYQMWLDADDIITEEDKQKILKLKSELDTNIDIVTFKYNTHFDKDNNPILTSTRGRLFKREKNYVWNDPIHEYVELRGNIYYANDIFITHKKEATYTDRNLKIYENQVQEGKKLSPRSLYYFARELKDHKRYIEAIYYFEQFLEGKLGWVEDNIASCYSLALCYKMLNQEDKVLKSLIRSFNYDAPRAEICCEFGYFYINKNDYQKASKWFLLATHLEKPNTLGFLLNDYWGFIPNLELSVCYDKLGEIEKAVLFNEAAAKYKPNSNAVLYNRNYFASLKQDKSY</sequence>
<dbReference type="STRING" id="357809.Cphy_1695"/>
<protein>
    <submittedName>
        <fullName evidence="2">Glycosyl transferase family 2</fullName>
    </submittedName>
</protein>
<evidence type="ECO:0000313" key="3">
    <source>
        <dbReference type="Proteomes" id="UP000000370"/>
    </source>
</evidence>
<keyword evidence="3" id="KW-1185">Reference proteome</keyword>
<reference evidence="3" key="1">
    <citation type="submission" date="2007-11" db="EMBL/GenBank/DDBJ databases">
        <title>Complete genome sequence of Clostridium phytofermentans ISDg.</title>
        <authorList>
            <person name="Leschine S.B."/>
            <person name="Warnick T.A."/>
            <person name="Blanchard J.L."/>
            <person name="Schnell D.J."/>
            <person name="Petit E.L."/>
            <person name="LaTouf W.G."/>
            <person name="Copeland A."/>
            <person name="Lucas S."/>
            <person name="Lapidus A."/>
            <person name="Barry K."/>
            <person name="Glavina del Rio T."/>
            <person name="Dalin E."/>
            <person name="Tice H."/>
            <person name="Pitluck S."/>
            <person name="Kiss H."/>
            <person name="Brettin T."/>
            <person name="Bruce D."/>
            <person name="Detter J.C."/>
            <person name="Han C."/>
            <person name="Kuske C."/>
            <person name="Schmutz J."/>
            <person name="Larimer F."/>
            <person name="Land M."/>
            <person name="Hauser L."/>
            <person name="Kyrpides N."/>
            <person name="Kim E.A."/>
            <person name="Richardson P."/>
        </authorList>
    </citation>
    <scope>NUCLEOTIDE SEQUENCE [LARGE SCALE GENOMIC DNA]</scope>
    <source>
        <strain evidence="3">ATCC 700394 / DSM 18823 / ISDg</strain>
    </source>
</reference>
<dbReference type="OrthoDB" id="9815923at2"/>
<dbReference type="InterPro" id="IPR001173">
    <property type="entry name" value="Glyco_trans_2-like"/>
</dbReference>
<name>A9KRJ3_LACP7</name>
<dbReference type="GO" id="GO:0016740">
    <property type="term" value="F:transferase activity"/>
    <property type="evidence" value="ECO:0007669"/>
    <property type="project" value="UniProtKB-KW"/>
</dbReference>
<dbReference type="InterPro" id="IPR011990">
    <property type="entry name" value="TPR-like_helical_dom_sf"/>
</dbReference>
<dbReference type="Proteomes" id="UP000000370">
    <property type="component" value="Chromosome"/>
</dbReference>
<accession>A9KRJ3</accession>
<dbReference type="Pfam" id="PF00535">
    <property type="entry name" value="Glycos_transf_2"/>
    <property type="match status" value="1"/>
</dbReference>
<dbReference type="AlphaFoldDB" id="A9KRJ3"/>
<dbReference type="EMBL" id="CP000885">
    <property type="protein sequence ID" value="ABX42067.1"/>
    <property type="molecule type" value="Genomic_DNA"/>
</dbReference>
<dbReference type="CAZy" id="GT2">
    <property type="family name" value="Glycosyltransferase Family 2"/>
</dbReference>
<evidence type="ECO:0000313" key="2">
    <source>
        <dbReference type="EMBL" id="ABX42067.1"/>
    </source>
</evidence>
<feature type="domain" description="Glycosyltransferase 2-like" evidence="1">
    <location>
        <begin position="5"/>
        <end position="147"/>
    </location>
</feature>
<dbReference type="CDD" id="cd02511">
    <property type="entry name" value="Beta4Glucosyltransferase"/>
    <property type="match status" value="1"/>
</dbReference>
<dbReference type="PANTHER" id="PTHR43630">
    <property type="entry name" value="POLY-BETA-1,6-N-ACETYL-D-GLUCOSAMINE SYNTHASE"/>
    <property type="match status" value="1"/>
</dbReference>
<dbReference type="Gene3D" id="1.25.40.10">
    <property type="entry name" value="Tetratricopeptide repeat domain"/>
    <property type="match status" value="1"/>
</dbReference>
<dbReference type="Gene3D" id="3.90.550.10">
    <property type="entry name" value="Spore Coat Polysaccharide Biosynthesis Protein SpsA, Chain A"/>
    <property type="match status" value="1"/>
</dbReference>
<dbReference type="SUPFAM" id="SSF81901">
    <property type="entry name" value="HCP-like"/>
    <property type="match status" value="1"/>
</dbReference>
<organism evidence="2 3">
    <name type="scientific">Lachnoclostridium phytofermentans (strain ATCC 700394 / DSM 18823 / ISDg)</name>
    <name type="common">Clostridium phytofermentans</name>
    <dbReference type="NCBI Taxonomy" id="357809"/>
    <lineage>
        <taxon>Bacteria</taxon>
        <taxon>Bacillati</taxon>
        <taxon>Bacillota</taxon>
        <taxon>Clostridia</taxon>
        <taxon>Lachnospirales</taxon>
        <taxon>Lachnospiraceae</taxon>
    </lineage>
</organism>
<dbReference type="eggNOG" id="COG0463">
    <property type="taxonomic scope" value="Bacteria"/>
</dbReference>
<dbReference type="PANTHER" id="PTHR43630:SF2">
    <property type="entry name" value="GLYCOSYLTRANSFERASE"/>
    <property type="match status" value="1"/>
</dbReference>
<keyword evidence="2" id="KW-0808">Transferase</keyword>
<dbReference type="RefSeq" id="WP_012199721.1">
    <property type="nucleotide sequence ID" value="NC_010001.1"/>
</dbReference>
<proteinExistence type="predicted"/>
<gene>
    <name evidence="2" type="ordered locus">Cphy_1695</name>
</gene>
<dbReference type="HOGENOM" id="CLU_023736_0_0_9"/>
<dbReference type="InterPro" id="IPR029044">
    <property type="entry name" value="Nucleotide-diphossugar_trans"/>
</dbReference>
<evidence type="ECO:0000259" key="1">
    <source>
        <dbReference type="Pfam" id="PF00535"/>
    </source>
</evidence>
<dbReference type="SUPFAM" id="SSF53448">
    <property type="entry name" value="Nucleotide-diphospho-sugar transferases"/>
    <property type="match status" value="1"/>
</dbReference>